<accession>A0A0A8ZLR4</accession>
<evidence type="ECO:0000313" key="1">
    <source>
        <dbReference type="EMBL" id="JAD40364.1"/>
    </source>
</evidence>
<sequence length="14" mass="1741">MFAEVVLIFFFIQH</sequence>
<dbReference type="EMBL" id="GBRH01257531">
    <property type="protein sequence ID" value="JAD40364.1"/>
    <property type="molecule type" value="Transcribed_RNA"/>
</dbReference>
<organism evidence="1">
    <name type="scientific">Arundo donax</name>
    <name type="common">Giant reed</name>
    <name type="synonym">Donax arundinaceus</name>
    <dbReference type="NCBI Taxonomy" id="35708"/>
    <lineage>
        <taxon>Eukaryota</taxon>
        <taxon>Viridiplantae</taxon>
        <taxon>Streptophyta</taxon>
        <taxon>Embryophyta</taxon>
        <taxon>Tracheophyta</taxon>
        <taxon>Spermatophyta</taxon>
        <taxon>Magnoliopsida</taxon>
        <taxon>Liliopsida</taxon>
        <taxon>Poales</taxon>
        <taxon>Poaceae</taxon>
        <taxon>PACMAD clade</taxon>
        <taxon>Arundinoideae</taxon>
        <taxon>Arundineae</taxon>
        <taxon>Arundo</taxon>
    </lineage>
</organism>
<reference evidence="1" key="1">
    <citation type="submission" date="2014-09" db="EMBL/GenBank/DDBJ databases">
        <authorList>
            <person name="Magalhaes I.L.F."/>
            <person name="Oliveira U."/>
            <person name="Santos F.R."/>
            <person name="Vidigal T.H.D.A."/>
            <person name="Brescovit A.D."/>
            <person name="Santos A.J."/>
        </authorList>
    </citation>
    <scope>NUCLEOTIDE SEQUENCE</scope>
    <source>
        <tissue evidence="1">Shoot tissue taken approximately 20 cm above the soil surface</tissue>
    </source>
</reference>
<name>A0A0A8ZLR4_ARUDO</name>
<proteinExistence type="predicted"/>
<reference evidence="1" key="2">
    <citation type="journal article" date="2015" name="Data Brief">
        <title>Shoot transcriptome of the giant reed, Arundo donax.</title>
        <authorList>
            <person name="Barrero R.A."/>
            <person name="Guerrero F.D."/>
            <person name="Moolhuijzen P."/>
            <person name="Goolsby J.A."/>
            <person name="Tidwell J."/>
            <person name="Bellgard S.E."/>
            <person name="Bellgard M.I."/>
        </authorList>
    </citation>
    <scope>NUCLEOTIDE SEQUENCE</scope>
    <source>
        <tissue evidence="1">Shoot tissue taken approximately 20 cm above the soil surface</tissue>
    </source>
</reference>
<protein>
    <submittedName>
        <fullName evidence="1">Uncharacterized protein</fullName>
    </submittedName>
</protein>